<dbReference type="CDD" id="cd00117">
    <property type="entry name" value="TFP"/>
    <property type="match status" value="1"/>
</dbReference>
<dbReference type="PANTHER" id="PTHR10036">
    <property type="entry name" value="CD59 GLYCOPROTEIN"/>
    <property type="match status" value="1"/>
</dbReference>
<dbReference type="EnsemblMetazoa" id="AATE012636-RA">
    <property type="protein sequence ID" value="AATE012636-PA.1"/>
    <property type="gene ID" value="AATE012636"/>
</dbReference>
<keyword evidence="1" id="KW-0732">Signal</keyword>
<evidence type="ECO:0000313" key="3">
    <source>
        <dbReference type="EnsemblMetazoa" id="AATE012636-PA.1"/>
    </source>
</evidence>
<dbReference type="PANTHER" id="PTHR10036:SF3">
    <property type="entry name" value="PROTEIN SLEEPLESS-RELATED"/>
    <property type="match status" value="1"/>
</dbReference>
<evidence type="ECO:0000256" key="2">
    <source>
        <dbReference type="ARBA" id="ARBA00023157"/>
    </source>
</evidence>
<name>A0A182J749_ANOAO</name>
<protein>
    <submittedName>
        <fullName evidence="3">Uncharacterized protein</fullName>
    </submittedName>
</protein>
<keyword evidence="2" id="KW-1015">Disulfide bond</keyword>
<sequence>MYNQERIFTYLAATLAVTVALIGPAIGLQCYSCSTDSSDLDCDNLSVLPQVACTPFSAEHPLRPVCGYQRLVASTSDKTERIWRGCAIGGQCALLSRQGDEAYNSSFSMSVCDECGTDICNGQRNAGVTTGTGKAAWVSIVLLVAIKIVLAESTFISI</sequence>
<evidence type="ECO:0000256" key="1">
    <source>
        <dbReference type="ARBA" id="ARBA00022729"/>
    </source>
</evidence>
<accession>A0A182J749</accession>
<organism evidence="3">
    <name type="scientific">Anopheles atroparvus</name>
    <name type="common">European mosquito</name>
    <dbReference type="NCBI Taxonomy" id="41427"/>
    <lineage>
        <taxon>Eukaryota</taxon>
        <taxon>Metazoa</taxon>
        <taxon>Ecdysozoa</taxon>
        <taxon>Arthropoda</taxon>
        <taxon>Hexapoda</taxon>
        <taxon>Insecta</taxon>
        <taxon>Pterygota</taxon>
        <taxon>Neoptera</taxon>
        <taxon>Endopterygota</taxon>
        <taxon>Diptera</taxon>
        <taxon>Nematocera</taxon>
        <taxon>Culicoidea</taxon>
        <taxon>Culicidae</taxon>
        <taxon>Anophelinae</taxon>
        <taxon>Anopheles</taxon>
    </lineage>
</organism>
<dbReference type="AlphaFoldDB" id="A0A182J749"/>
<reference evidence="3" key="1">
    <citation type="submission" date="2022-08" db="UniProtKB">
        <authorList>
            <consortium name="EnsemblMetazoa"/>
        </authorList>
    </citation>
    <scope>IDENTIFICATION</scope>
    <source>
        <strain evidence="3">EBRO</strain>
    </source>
</reference>
<dbReference type="VEuPathDB" id="VectorBase:AATE012636"/>
<proteinExistence type="predicted"/>